<dbReference type="PATRIC" id="fig|1306953.7.peg.2745"/>
<dbReference type="STRING" id="1306953.J121_2655"/>
<organism evidence="2 3">
    <name type="scientific">Qipengyuania citrea LAMA 915</name>
    <dbReference type="NCBI Taxonomy" id="1306953"/>
    <lineage>
        <taxon>Bacteria</taxon>
        <taxon>Pseudomonadati</taxon>
        <taxon>Pseudomonadota</taxon>
        <taxon>Alphaproteobacteria</taxon>
        <taxon>Sphingomonadales</taxon>
        <taxon>Erythrobacteraceae</taxon>
        <taxon>Qipengyuania</taxon>
    </lineage>
</organism>
<dbReference type="RefSeq" id="WP_050600317.1">
    <property type="nucleotide sequence ID" value="NZ_JYNE01000023.1"/>
</dbReference>
<comment type="caution">
    <text evidence="2">The sequence shown here is derived from an EMBL/GenBank/DDBJ whole genome shotgun (WGS) entry which is preliminary data.</text>
</comment>
<dbReference type="Pfam" id="PF00814">
    <property type="entry name" value="TsaD"/>
    <property type="match status" value="1"/>
</dbReference>
<evidence type="ECO:0000259" key="1">
    <source>
        <dbReference type="Pfam" id="PF00814"/>
    </source>
</evidence>
<dbReference type="NCBIfam" id="TIGR03725">
    <property type="entry name" value="T6A_YeaZ"/>
    <property type="match status" value="1"/>
</dbReference>
<dbReference type="InterPro" id="IPR043129">
    <property type="entry name" value="ATPase_NBD"/>
</dbReference>
<evidence type="ECO:0000313" key="3">
    <source>
        <dbReference type="Proteomes" id="UP000037446"/>
    </source>
</evidence>
<proteinExistence type="predicted"/>
<sequence length="202" mass="20644">MRILAIETATEACSTALFDNGTLLDARHEVLGRGHAERLVPMIAELSGKGRAKEIRVSLGPGSFTGVRIGLAVARALGIAWHAQVRGYPTLALVAAIARGEAGGPVTVCMTGGHGEWFVQDFDAGAMPASAVASLAPEAAAARAVHPLIAGSKAAALGELAQIEPSAVELPDARHALALPDALLTDNLAPLYGRPPDAKLPG</sequence>
<dbReference type="InterPro" id="IPR000905">
    <property type="entry name" value="Gcp-like_dom"/>
</dbReference>
<dbReference type="Proteomes" id="UP000037446">
    <property type="component" value="Unassembled WGS sequence"/>
</dbReference>
<gene>
    <name evidence="2" type="ORF">J121_2655</name>
</gene>
<dbReference type="InterPro" id="IPR022496">
    <property type="entry name" value="T6A_TsaB"/>
</dbReference>
<dbReference type="AlphaFoldDB" id="A0A0L1KEB9"/>
<protein>
    <submittedName>
        <fullName evidence="2">Peptidase m22</fullName>
    </submittedName>
</protein>
<evidence type="ECO:0000313" key="2">
    <source>
        <dbReference type="EMBL" id="KNH02405.1"/>
    </source>
</evidence>
<feature type="domain" description="Gcp-like" evidence="1">
    <location>
        <begin position="30"/>
        <end position="120"/>
    </location>
</feature>
<accession>A0A0L1KEB9</accession>
<dbReference type="SUPFAM" id="SSF53067">
    <property type="entry name" value="Actin-like ATPase domain"/>
    <property type="match status" value="1"/>
</dbReference>
<dbReference type="EMBL" id="JYNE01000023">
    <property type="protein sequence ID" value="KNH02405.1"/>
    <property type="molecule type" value="Genomic_DNA"/>
</dbReference>
<name>A0A0L1KEB9_9SPHN</name>
<dbReference type="Gene3D" id="3.30.420.40">
    <property type="match status" value="2"/>
</dbReference>
<reference evidence="2" key="1">
    <citation type="submission" date="2015-02" db="EMBL/GenBank/DDBJ databases">
        <authorList>
            <person name="Chooi Y.-H."/>
        </authorList>
    </citation>
    <scope>NUCLEOTIDE SEQUENCE [LARGE SCALE GENOMIC DNA]</scope>
    <source>
        <strain evidence="2">LAMA 915</strain>
    </source>
</reference>
<dbReference type="GO" id="GO:0002949">
    <property type="term" value="P:tRNA threonylcarbamoyladenosine modification"/>
    <property type="evidence" value="ECO:0007669"/>
    <property type="project" value="InterPro"/>
</dbReference>